<dbReference type="SMART" id="SM00879">
    <property type="entry name" value="Brix"/>
    <property type="match status" value="1"/>
</dbReference>
<dbReference type="GO" id="GO:0034457">
    <property type="term" value="C:Mpp10 complex"/>
    <property type="evidence" value="ECO:0007669"/>
    <property type="project" value="TreeGrafter"/>
</dbReference>
<accession>A0A915EUG4</accession>
<dbReference type="GO" id="GO:0006364">
    <property type="term" value="P:rRNA processing"/>
    <property type="evidence" value="ECO:0007669"/>
    <property type="project" value="InterPro"/>
</dbReference>
<reference evidence="3" key="1">
    <citation type="submission" date="2022-11" db="UniProtKB">
        <authorList>
            <consortium name="WormBaseParasite"/>
        </authorList>
    </citation>
    <scope>IDENTIFICATION</scope>
</reference>
<dbReference type="InterPro" id="IPR044281">
    <property type="entry name" value="IMP4/RPF1"/>
</dbReference>
<name>A0A915EUG4_9BILA</name>
<evidence type="ECO:0000259" key="1">
    <source>
        <dbReference type="PROSITE" id="PS50833"/>
    </source>
</evidence>
<dbReference type="WBParaSite" id="jg9402">
    <property type="protein sequence ID" value="jg9402"/>
    <property type="gene ID" value="jg9402"/>
</dbReference>
<dbReference type="GO" id="GO:0032040">
    <property type="term" value="C:small-subunit processome"/>
    <property type="evidence" value="ECO:0007669"/>
    <property type="project" value="TreeGrafter"/>
</dbReference>
<dbReference type="InterPro" id="IPR007109">
    <property type="entry name" value="Brix"/>
</dbReference>
<dbReference type="PANTHER" id="PTHR22734:SF2">
    <property type="entry name" value="U3 SMALL NUCLEOLAR RIBONUCLEOPROTEIN PROTEIN IMP4"/>
    <property type="match status" value="1"/>
</dbReference>
<feature type="domain" description="Brix" evidence="1">
    <location>
        <begin position="78"/>
        <end position="230"/>
    </location>
</feature>
<dbReference type="Gene3D" id="3.40.50.10480">
    <property type="entry name" value="Probable brix-domain ribosomal biogenesis protein"/>
    <property type="match status" value="1"/>
</dbReference>
<dbReference type="SUPFAM" id="SSF52954">
    <property type="entry name" value="Class II aaRS ABD-related"/>
    <property type="match status" value="1"/>
</dbReference>
<organism evidence="2 3">
    <name type="scientific">Ditylenchus dipsaci</name>
    <dbReference type="NCBI Taxonomy" id="166011"/>
    <lineage>
        <taxon>Eukaryota</taxon>
        <taxon>Metazoa</taxon>
        <taxon>Ecdysozoa</taxon>
        <taxon>Nematoda</taxon>
        <taxon>Chromadorea</taxon>
        <taxon>Rhabditida</taxon>
        <taxon>Tylenchina</taxon>
        <taxon>Tylenchomorpha</taxon>
        <taxon>Sphaerularioidea</taxon>
        <taxon>Anguinidae</taxon>
        <taxon>Anguininae</taxon>
        <taxon>Ditylenchus</taxon>
    </lineage>
</organism>
<evidence type="ECO:0000313" key="2">
    <source>
        <dbReference type="Proteomes" id="UP000887574"/>
    </source>
</evidence>
<dbReference type="PANTHER" id="PTHR22734">
    <property type="entry name" value="U3 SMALL NUCLEOLAR RIBONUCLEOPROTEIN PROTEIN IMP4"/>
    <property type="match status" value="1"/>
</dbReference>
<protein>
    <submittedName>
        <fullName evidence="3">Brix domain-containing protein</fullName>
    </submittedName>
</protein>
<dbReference type="PROSITE" id="PS50833">
    <property type="entry name" value="BRIX"/>
    <property type="match status" value="1"/>
</dbReference>
<dbReference type="GO" id="GO:0030515">
    <property type="term" value="F:snoRNA binding"/>
    <property type="evidence" value="ECO:0007669"/>
    <property type="project" value="TreeGrafter"/>
</dbReference>
<dbReference type="AlphaFoldDB" id="A0A915EUG4"/>
<dbReference type="GO" id="GO:0042134">
    <property type="term" value="F:rRNA primary transcript binding"/>
    <property type="evidence" value="ECO:0007669"/>
    <property type="project" value="InterPro"/>
</dbReference>
<dbReference type="Proteomes" id="UP000887574">
    <property type="component" value="Unplaced"/>
</dbReference>
<keyword evidence="2" id="KW-1185">Reference proteome</keyword>
<sequence length="230" mass="26386">MIRREARLRREFIYRKSLEDKQGAIQERRDRVKNAMDKNSAIPTDLRKDAVLMVKDFAWGGQADNVDDEYRWAGCEDPIIVVTTSRNPSSKLKIFAKEMKLVLPNSRRINRGHHDIKGIVHACKANGWCLTKQEGLANVVMRHDIPECGPMSEQYPHLIFHNVNSKIGERHIYKKGEGSDIELVEQGPRFEMRPYCILLGTIDNAESSEQNGPSEVTLIRRRIFLSTDEG</sequence>
<proteinExistence type="predicted"/>
<evidence type="ECO:0000313" key="3">
    <source>
        <dbReference type="WBParaSite" id="jg9402"/>
    </source>
</evidence>